<dbReference type="EC" id="2.7.13.3" evidence="14"/>
<dbReference type="SUPFAM" id="SSF55874">
    <property type="entry name" value="ATPase domain of HSP90 chaperone/DNA topoisomerase II/histidine kinase"/>
    <property type="match status" value="1"/>
</dbReference>
<name>A0A7T3BRJ0_9BURK</name>
<keyword evidence="4 14" id="KW-0997">Cell inner membrane</keyword>
<dbReference type="PRINTS" id="PR01780">
    <property type="entry name" value="LANTIREGPROT"/>
</dbReference>
<dbReference type="PANTHER" id="PTHR45436">
    <property type="entry name" value="SENSOR HISTIDINE KINASE YKOH"/>
    <property type="match status" value="1"/>
</dbReference>
<dbReference type="EMBL" id="CP065725">
    <property type="protein sequence ID" value="QPT40541.1"/>
    <property type="molecule type" value="Genomic_DNA"/>
</dbReference>
<evidence type="ECO:0000259" key="15">
    <source>
        <dbReference type="PROSITE" id="PS50109"/>
    </source>
</evidence>
<evidence type="ECO:0000256" key="10">
    <source>
        <dbReference type="ARBA" id="ARBA00022840"/>
    </source>
</evidence>
<keyword evidence="18" id="KW-1185">Reference proteome</keyword>
<dbReference type="NCBIfam" id="NF007345">
    <property type="entry name" value="PRK09835.1"/>
    <property type="match status" value="1"/>
</dbReference>
<comment type="subcellular location">
    <subcellularLocation>
        <location evidence="2">Cell inner membrane</location>
        <topology evidence="2">Multi-pass membrane protein</topology>
    </subcellularLocation>
</comment>
<dbReference type="InterPro" id="IPR036097">
    <property type="entry name" value="HisK_dim/P_sf"/>
</dbReference>
<feature type="domain" description="Histidine kinase" evidence="15">
    <location>
        <begin position="253"/>
        <end position="479"/>
    </location>
</feature>
<dbReference type="InterPro" id="IPR003660">
    <property type="entry name" value="HAMP_dom"/>
</dbReference>
<dbReference type="CDD" id="cd00075">
    <property type="entry name" value="HATPase"/>
    <property type="match status" value="1"/>
</dbReference>
<feature type="domain" description="HAMP" evidence="16">
    <location>
        <begin position="192"/>
        <end position="245"/>
    </location>
</feature>
<evidence type="ECO:0000256" key="11">
    <source>
        <dbReference type="ARBA" id="ARBA00022989"/>
    </source>
</evidence>
<dbReference type="InterPro" id="IPR003594">
    <property type="entry name" value="HATPase_dom"/>
</dbReference>
<evidence type="ECO:0000256" key="5">
    <source>
        <dbReference type="ARBA" id="ARBA00022553"/>
    </source>
</evidence>
<evidence type="ECO:0000313" key="17">
    <source>
        <dbReference type="EMBL" id="QPT40541.1"/>
    </source>
</evidence>
<keyword evidence="7 14" id="KW-0812">Transmembrane</keyword>
<organism evidence="17 18">
    <name type="scientific">Oligella ureolytica</name>
    <dbReference type="NCBI Taxonomy" id="90244"/>
    <lineage>
        <taxon>Bacteria</taxon>
        <taxon>Pseudomonadati</taxon>
        <taxon>Pseudomonadota</taxon>
        <taxon>Betaproteobacteria</taxon>
        <taxon>Burkholderiales</taxon>
        <taxon>Alcaligenaceae</taxon>
        <taxon>Oligella</taxon>
    </lineage>
</organism>
<evidence type="ECO:0000313" key="18">
    <source>
        <dbReference type="Proteomes" id="UP000594903"/>
    </source>
</evidence>
<proteinExistence type="predicted"/>
<dbReference type="SUPFAM" id="SSF47384">
    <property type="entry name" value="Homodimeric domain of signal transducing histidine kinase"/>
    <property type="match status" value="1"/>
</dbReference>
<evidence type="ECO:0000256" key="4">
    <source>
        <dbReference type="ARBA" id="ARBA00022519"/>
    </source>
</evidence>
<dbReference type="NCBIfam" id="TIGR01386">
    <property type="entry name" value="cztS_silS_copS"/>
    <property type="match status" value="1"/>
</dbReference>
<evidence type="ECO:0000256" key="6">
    <source>
        <dbReference type="ARBA" id="ARBA00022679"/>
    </source>
</evidence>
<evidence type="ECO:0000256" key="3">
    <source>
        <dbReference type="ARBA" id="ARBA00022475"/>
    </source>
</evidence>
<dbReference type="CDD" id="cd00082">
    <property type="entry name" value="HisKA"/>
    <property type="match status" value="1"/>
</dbReference>
<dbReference type="Gene3D" id="3.30.565.10">
    <property type="entry name" value="Histidine kinase-like ATPase, C-terminal domain"/>
    <property type="match status" value="1"/>
</dbReference>
<evidence type="ECO:0000256" key="7">
    <source>
        <dbReference type="ARBA" id="ARBA00022692"/>
    </source>
</evidence>
<protein>
    <recommendedName>
        <fullName evidence="14">Sensor protein</fullName>
        <ecNumber evidence="14">2.7.13.3</ecNumber>
    </recommendedName>
</protein>
<evidence type="ECO:0000256" key="14">
    <source>
        <dbReference type="RuleBase" id="RU364088"/>
    </source>
</evidence>
<keyword evidence="12 14" id="KW-0902">Two-component regulatory system</keyword>
<dbReference type="InterPro" id="IPR036890">
    <property type="entry name" value="HATPase_C_sf"/>
</dbReference>
<evidence type="ECO:0000256" key="12">
    <source>
        <dbReference type="ARBA" id="ARBA00023012"/>
    </source>
</evidence>
<dbReference type="Proteomes" id="UP000594903">
    <property type="component" value="Chromosome"/>
</dbReference>
<dbReference type="SMART" id="SM00387">
    <property type="entry name" value="HATPase_c"/>
    <property type="match status" value="1"/>
</dbReference>
<dbReference type="Pfam" id="PF00512">
    <property type="entry name" value="HisKA"/>
    <property type="match status" value="1"/>
</dbReference>
<reference evidence="17 18" key="1">
    <citation type="submission" date="2020-12" db="EMBL/GenBank/DDBJ databases">
        <title>FDA dAtabase for Regulatory Grade micrObial Sequences (FDA-ARGOS): Supporting development and validation of Infectious Disease Dx tests.</title>
        <authorList>
            <person name="Sproer C."/>
            <person name="Gronow S."/>
            <person name="Severitt S."/>
            <person name="Schroder I."/>
            <person name="Tallon L."/>
            <person name="Sadzewicz L."/>
            <person name="Zhao X."/>
            <person name="Boylan J."/>
            <person name="Ott S."/>
            <person name="Bowen H."/>
            <person name="Vavikolanu K."/>
            <person name="Mehta A."/>
            <person name="Aluvathingal J."/>
            <person name="Nadendla S."/>
            <person name="Lowell S."/>
            <person name="Myers T."/>
            <person name="Yan Y."/>
            <person name="Sichtig H."/>
        </authorList>
    </citation>
    <scope>NUCLEOTIDE SEQUENCE [LARGE SCALE GENOMIC DNA]</scope>
    <source>
        <strain evidence="17 18">FDAARGOS_872</strain>
    </source>
</reference>
<keyword evidence="11 14" id="KW-1133">Transmembrane helix</keyword>
<comment type="function">
    <text evidence="14">Member of a two-component regulatory system.</text>
</comment>
<keyword evidence="6 14" id="KW-0808">Transferase</keyword>
<keyword evidence="8 14" id="KW-0547">Nucleotide-binding</keyword>
<dbReference type="GO" id="GO:0016301">
    <property type="term" value="F:kinase activity"/>
    <property type="evidence" value="ECO:0007669"/>
    <property type="project" value="UniProtKB-KW"/>
</dbReference>
<evidence type="ECO:0000256" key="1">
    <source>
        <dbReference type="ARBA" id="ARBA00000085"/>
    </source>
</evidence>
<dbReference type="InterPro" id="IPR003661">
    <property type="entry name" value="HisK_dim/P_dom"/>
</dbReference>
<evidence type="ECO:0000256" key="9">
    <source>
        <dbReference type="ARBA" id="ARBA00022777"/>
    </source>
</evidence>
<dbReference type="InterPro" id="IPR006290">
    <property type="entry name" value="CztS_silS_copS"/>
</dbReference>
<keyword evidence="13 14" id="KW-0472">Membrane</keyword>
<feature type="transmembrane region" description="Helical" evidence="14">
    <location>
        <begin position="172"/>
        <end position="192"/>
    </location>
</feature>
<evidence type="ECO:0000256" key="2">
    <source>
        <dbReference type="ARBA" id="ARBA00004429"/>
    </source>
</evidence>
<dbReference type="Pfam" id="PF00672">
    <property type="entry name" value="HAMP"/>
    <property type="match status" value="1"/>
</dbReference>
<dbReference type="SMART" id="SM00388">
    <property type="entry name" value="HisKA"/>
    <property type="match status" value="1"/>
</dbReference>
<dbReference type="InterPro" id="IPR005467">
    <property type="entry name" value="His_kinase_dom"/>
</dbReference>
<keyword evidence="9 14" id="KW-0418">Kinase</keyword>
<dbReference type="InterPro" id="IPR050428">
    <property type="entry name" value="TCS_sensor_his_kinase"/>
</dbReference>
<dbReference type="Gene3D" id="6.10.340.10">
    <property type="match status" value="1"/>
</dbReference>
<accession>A0A7T3BRJ0</accession>
<dbReference type="Gene3D" id="1.10.287.130">
    <property type="match status" value="1"/>
</dbReference>
<dbReference type="PANTHER" id="PTHR45436:SF15">
    <property type="entry name" value="SENSOR HISTIDINE KINASE CUSS"/>
    <property type="match status" value="1"/>
</dbReference>
<dbReference type="Pfam" id="PF21085">
    <property type="entry name" value="CusS"/>
    <property type="match status" value="1"/>
</dbReference>
<keyword evidence="5" id="KW-0597">Phosphoprotein</keyword>
<evidence type="ECO:0000256" key="8">
    <source>
        <dbReference type="ARBA" id="ARBA00022741"/>
    </source>
</evidence>
<dbReference type="RefSeq" id="WP_018574800.1">
    <property type="nucleotide sequence ID" value="NZ_CP065725.1"/>
</dbReference>
<comment type="catalytic activity">
    <reaction evidence="1 14">
        <text>ATP + protein L-histidine = ADP + protein N-phospho-L-histidine.</text>
        <dbReference type="EC" id="2.7.13.3"/>
    </reaction>
</comment>
<dbReference type="PROSITE" id="PS50109">
    <property type="entry name" value="HIS_KIN"/>
    <property type="match status" value="1"/>
</dbReference>
<feature type="transmembrane region" description="Helical" evidence="14">
    <location>
        <begin position="12"/>
        <end position="31"/>
    </location>
</feature>
<evidence type="ECO:0000256" key="13">
    <source>
        <dbReference type="ARBA" id="ARBA00023136"/>
    </source>
</evidence>
<dbReference type="PROSITE" id="PS50885">
    <property type="entry name" value="HAMP"/>
    <property type="match status" value="1"/>
</dbReference>
<evidence type="ECO:0000259" key="16">
    <source>
        <dbReference type="PROSITE" id="PS50885"/>
    </source>
</evidence>
<gene>
    <name evidence="17" type="ORF">I6G29_02775</name>
</gene>
<dbReference type="Pfam" id="PF02518">
    <property type="entry name" value="HATPase_c"/>
    <property type="match status" value="1"/>
</dbReference>
<dbReference type="SMART" id="SM00304">
    <property type="entry name" value="HAMP"/>
    <property type="match status" value="1"/>
</dbReference>
<sequence>MKRRPISLVVRLTVSIGMVITVVFLTFGWMIERSINDHFIQQDVDELNAVVYALQHTVATLPSDVEQEELERRLTDAISGHHNAYYYISDDAGRRIYQSPGSDLERFSRIALPVEKVSVDTVGMWKDRDETLRGVVLWLDSDGLGSSKFLKLTVATGIDFHLRYLNSFRNHLRIVTVAACLIAILAIWFAVYQGHAPIRRISREIRRIGSDQLHTRLEPDAVPRELAELAVSFNEMLGRLEDAFQRLSAFSGDIAHELRTPITNLKTQTEVALSHARSVEQYQEILYSNLEEYERMAKMIGDMLFLAQADNKLLKPELVEIDLEAEMRILFDYFSAWAEEKNVLLVLKGEQVWMVGDRLMMRRALSNLVSNAIRYTPAGGNVSATLSVDGERAKICIWNAGEPIPSEHLAHIFDRFYRPDASRQRSSEGASLGLAQRSSEGAGLGLAITKSIIEAHGGKISVQSNEKGTTFNVLAPATGCCSPDSGHFETKWDNGGAC</sequence>
<dbReference type="InterPro" id="IPR048590">
    <property type="entry name" value="CusS-like_sensor"/>
</dbReference>
<keyword evidence="10 14" id="KW-0067">ATP-binding</keyword>
<keyword evidence="3 14" id="KW-1003">Cell membrane</keyword>
<dbReference type="InterPro" id="IPR008358">
    <property type="entry name" value="Sig_transdc_His_kin/Pase_MprB"/>
</dbReference>